<comment type="caution">
    <text evidence="1">The sequence shown here is derived from an EMBL/GenBank/DDBJ whole genome shotgun (WGS) entry which is preliminary data.</text>
</comment>
<gene>
    <name evidence="1" type="ORF">LSAT_V11C900467770</name>
</gene>
<dbReference type="AlphaFoldDB" id="A0A9R1UHG5"/>
<reference evidence="1 2" key="1">
    <citation type="journal article" date="2017" name="Nat. Commun.">
        <title>Genome assembly with in vitro proximity ligation data and whole-genome triplication in lettuce.</title>
        <authorList>
            <person name="Reyes-Chin-Wo S."/>
            <person name="Wang Z."/>
            <person name="Yang X."/>
            <person name="Kozik A."/>
            <person name="Arikit S."/>
            <person name="Song C."/>
            <person name="Xia L."/>
            <person name="Froenicke L."/>
            <person name="Lavelle D.O."/>
            <person name="Truco M.J."/>
            <person name="Xia R."/>
            <person name="Zhu S."/>
            <person name="Xu C."/>
            <person name="Xu H."/>
            <person name="Xu X."/>
            <person name="Cox K."/>
            <person name="Korf I."/>
            <person name="Meyers B.C."/>
            <person name="Michelmore R.W."/>
        </authorList>
    </citation>
    <scope>NUCLEOTIDE SEQUENCE [LARGE SCALE GENOMIC DNA]</scope>
    <source>
        <strain evidence="2">cv. Salinas</strain>
        <tissue evidence="1">Seedlings</tissue>
    </source>
</reference>
<proteinExistence type="predicted"/>
<accession>A0A9R1UHG5</accession>
<name>A0A9R1UHG5_LACSA</name>
<sequence length="236" mass="27113">MMFHRTTSTTYSYDHIFTSEPPIQTASRTPPTTGRGVLELQSFSVSNTLKHNCVHGGSGGERMIDLIFNFIFRFLVKLRKIQIDMEGLIFSLPPLIFANVLFASRFSSRFFSDKDESALVLASWLEEEKEAGKGKIGSFWHMIFTKPEVVSCNFRQQDQLKGAKVHDSKYTTLPNCEIDGMKKIFIILAFSPKLNRKKDNFQLQQPHQKIGLNGYRCYLGKIGKKIRLSFRYILLK</sequence>
<dbReference type="EMBL" id="NBSK02000009">
    <property type="protein sequence ID" value="KAJ0187447.1"/>
    <property type="molecule type" value="Genomic_DNA"/>
</dbReference>
<keyword evidence="2" id="KW-1185">Reference proteome</keyword>
<evidence type="ECO:0000313" key="1">
    <source>
        <dbReference type="EMBL" id="KAJ0187447.1"/>
    </source>
</evidence>
<protein>
    <submittedName>
        <fullName evidence="1">Uncharacterized protein</fullName>
    </submittedName>
</protein>
<dbReference type="Proteomes" id="UP000235145">
    <property type="component" value="Unassembled WGS sequence"/>
</dbReference>
<evidence type="ECO:0000313" key="2">
    <source>
        <dbReference type="Proteomes" id="UP000235145"/>
    </source>
</evidence>
<organism evidence="1 2">
    <name type="scientific">Lactuca sativa</name>
    <name type="common">Garden lettuce</name>
    <dbReference type="NCBI Taxonomy" id="4236"/>
    <lineage>
        <taxon>Eukaryota</taxon>
        <taxon>Viridiplantae</taxon>
        <taxon>Streptophyta</taxon>
        <taxon>Embryophyta</taxon>
        <taxon>Tracheophyta</taxon>
        <taxon>Spermatophyta</taxon>
        <taxon>Magnoliopsida</taxon>
        <taxon>eudicotyledons</taxon>
        <taxon>Gunneridae</taxon>
        <taxon>Pentapetalae</taxon>
        <taxon>asterids</taxon>
        <taxon>campanulids</taxon>
        <taxon>Asterales</taxon>
        <taxon>Asteraceae</taxon>
        <taxon>Cichorioideae</taxon>
        <taxon>Cichorieae</taxon>
        <taxon>Lactucinae</taxon>
        <taxon>Lactuca</taxon>
    </lineage>
</organism>